<dbReference type="UniPathway" id="UPA00050">
    <property type="reaction ID" value="UER00063"/>
</dbReference>
<keyword evidence="8 10" id="KW-0560">Oxidoreductase</keyword>
<dbReference type="EMBL" id="CP013118">
    <property type="protein sequence ID" value="ALO15204.1"/>
    <property type="molecule type" value="Genomic_DNA"/>
</dbReference>
<dbReference type="GO" id="GO:0004412">
    <property type="term" value="F:homoserine dehydrogenase activity"/>
    <property type="evidence" value="ECO:0007669"/>
    <property type="project" value="UniProtKB-EC"/>
</dbReference>
<keyword evidence="9 10" id="KW-0486">Methionine biosynthesis</keyword>
<evidence type="ECO:0000256" key="7">
    <source>
        <dbReference type="ARBA" id="ARBA00022697"/>
    </source>
</evidence>
<dbReference type="KEGG" id="blq:L21SP5_01558"/>
<dbReference type="GO" id="GO:0050661">
    <property type="term" value="F:NADP binding"/>
    <property type="evidence" value="ECO:0007669"/>
    <property type="project" value="InterPro"/>
</dbReference>
<feature type="domain" description="WIF" evidence="12">
    <location>
        <begin position="377"/>
        <end position="419"/>
    </location>
</feature>
<gene>
    <name evidence="13" type="primary">hom</name>
    <name evidence="13" type="ORF">L21SP5_01558</name>
</gene>
<dbReference type="Proteomes" id="UP000064893">
    <property type="component" value="Chromosome"/>
</dbReference>
<dbReference type="NCBIfam" id="NF004976">
    <property type="entry name" value="PRK06349.1"/>
    <property type="match status" value="1"/>
</dbReference>
<evidence type="ECO:0000256" key="1">
    <source>
        <dbReference type="ARBA" id="ARBA00005056"/>
    </source>
</evidence>
<dbReference type="UniPathway" id="UPA00051">
    <property type="reaction ID" value="UER00465"/>
</dbReference>
<accession>A0A0S2HYW4</accession>
<dbReference type="InterPro" id="IPR019811">
    <property type="entry name" value="HDH_CS"/>
</dbReference>
<reference evidence="13 14" key="1">
    <citation type="submission" date="2015-11" db="EMBL/GenBank/DDBJ databases">
        <title>Description and complete genome sequence of a novel strain predominating in hypersaline microbial mats and representing a new family of the Bacteriodetes phylum.</title>
        <authorList>
            <person name="Spring S."/>
            <person name="Bunk B."/>
            <person name="Sproer C."/>
            <person name="Klenk H.-P."/>
        </authorList>
    </citation>
    <scope>NUCLEOTIDE SEQUENCE [LARGE SCALE GENOMIC DNA]</scope>
    <source>
        <strain evidence="13 14">L21-Spi-D4</strain>
    </source>
</reference>
<proteinExistence type="inferred from homology"/>
<dbReference type="Gene3D" id="3.30.360.10">
    <property type="entry name" value="Dihydrodipicolinate Reductase, domain 2"/>
    <property type="match status" value="1"/>
</dbReference>
<evidence type="ECO:0000256" key="10">
    <source>
        <dbReference type="RuleBase" id="RU000579"/>
    </source>
</evidence>
<evidence type="ECO:0000256" key="3">
    <source>
        <dbReference type="ARBA" id="ARBA00006753"/>
    </source>
</evidence>
<dbReference type="Gene3D" id="3.40.50.720">
    <property type="entry name" value="NAD(P)-binding Rossmann-like Domain"/>
    <property type="match status" value="1"/>
</dbReference>
<organism evidence="13 14">
    <name type="scientific">Salinivirga cyanobacteriivorans</name>
    <dbReference type="NCBI Taxonomy" id="1307839"/>
    <lineage>
        <taxon>Bacteria</taxon>
        <taxon>Pseudomonadati</taxon>
        <taxon>Bacteroidota</taxon>
        <taxon>Bacteroidia</taxon>
        <taxon>Bacteroidales</taxon>
        <taxon>Salinivirgaceae</taxon>
        <taxon>Salinivirga</taxon>
    </lineage>
</organism>
<comment type="pathway">
    <text evidence="1 10">Amino-acid biosynthesis; L-threonine biosynthesis; L-threonine from L-aspartate: step 3/5.</text>
</comment>
<dbReference type="InterPro" id="IPR001342">
    <property type="entry name" value="HDH_cat"/>
</dbReference>
<evidence type="ECO:0000256" key="6">
    <source>
        <dbReference type="ARBA" id="ARBA00022605"/>
    </source>
</evidence>
<dbReference type="AlphaFoldDB" id="A0A0S2HYW4"/>
<evidence type="ECO:0000256" key="9">
    <source>
        <dbReference type="ARBA" id="ARBA00023167"/>
    </source>
</evidence>
<protein>
    <recommendedName>
        <fullName evidence="5 10">Homoserine dehydrogenase</fullName>
        <ecNumber evidence="4 10">1.1.1.3</ecNumber>
    </recommendedName>
</protein>
<name>A0A0S2HYW4_9BACT</name>
<comment type="pathway">
    <text evidence="2 10">Amino-acid biosynthesis; L-methionine biosynthesis via de novo pathway; L-homoserine from L-aspartate: step 3/3.</text>
</comment>
<dbReference type="Pfam" id="PF00742">
    <property type="entry name" value="Homoserine_dh"/>
    <property type="match status" value="1"/>
</dbReference>
<dbReference type="PROSITE" id="PS01042">
    <property type="entry name" value="HOMOSER_DHGENASE"/>
    <property type="match status" value="1"/>
</dbReference>
<dbReference type="InterPro" id="IPR036291">
    <property type="entry name" value="NAD(P)-bd_dom_sf"/>
</dbReference>
<dbReference type="GO" id="GO:0009086">
    <property type="term" value="P:methionine biosynthetic process"/>
    <property type="evidence" value="ECO:0007669"/>
    <property type="project" value="UniProtKB-KW"/>
</dbReference>
<dbReference type="Pfam" id="PF03447">
    <property type="entry name" value="NAD_binding_3"/>
    <property type="match status" value="1"/>
</dbReference>
<dbReference type="PANTHER" id="PTHR43331">
    <property type="entry name" value="HOMOSERINE DEHYDROGENASE"/>
    <property type="match status" value="1"/>
</dbReference>
<evidence type="ECO:0000259" key="12">
    <source>
        <dbReference type="PROSITE" id="PS50814"/>
    </source>
</evidence>
<evidence type="ECO:0000256" key="4">
    <source>
        <dbReference type="ARBA" id="ARBA00013213"/>
    </source>
</evidence>
<evidence type="ECO:0000256" key="2">
    <source>
        <dbReference type="ARBA" id="ARBA00005062"/>
    </source>
</evidence>
<evidence type="ECO:0000313" key="14">
    <source>
        <dbReference type="Proteomes" id="UP000064893"/>
    </source>
</evidence>
<comment type="catalytic activity">
    <reaction evidence="10">
        <text>L-homoserine + NADP(+) = L-aspartate 4-semialdehyde + NADPH + H(+)</text>
        <dbReference type="Rhea" id="RHEA:15761"/>
        <dbReference type="ChEBI" id="CHEBI:15378"/>
        <dbReference type="ChEBI" id="CHEBI:57476"/>
        <dbReference type="ChEBI" id="CHEBI:57783"/>
        <dbReference type="ChEBI" id="CHEBI:58349"/>
        <dbReference type="ChEBI" id="CHEBI:537519"/>
        <dbReference type="EC" id="1.1.1.3"/>
    </reaction>
</comment>
<dbReference type="EC" id="1.1.1.3" evidence="4 10"/>
<dbReference type="SUPFAM" id="SSF55347">
    <property type="entry name" value="Glyceraldehyde-3-phosphate dehydrogenase-like, C-terminal domain"/>
    <property type="match status" value="1"/>
</dbReference>
<evidence type="ECO:0000256" key="5">
    <source>
        <dbReference type="ARBA" id="ARBA00013376"/>
    </source>
</evidence>
<keyword evidence="10" id="KW-0521">NADP</keyword>
<comment type="similarity">
    <text evidence="3 11">Belongs to the homoserine dehydrogenase family.</text>
</comment>
<keyword evidence="6 10" id="KW-0028">Amino-acid biosynthesis</keyword>
<evidence type="ECO:0000256" key="8">
    <source>
        <dbReference type="ARBA" id="ARBA00023002"/>
    </source>
</evidence>
<dbReference type="PATRIC" id="fig|1307839.3.peg.1656"/>
<dbReference type="InterPro" id="IPR003306">
    <property type="entry name" value="WIF"/>
</dbReference>
<dbReference type="SUPFAM" id="SSF51735">
    <property type="entry name" value="NAD(P)-binding Rossmann-fold domains"/>
    <property type="match status" value="1"/>
</dbReference>
<sequence length="419" mass="47156">MKHKKLKIGILGFGTVGQSLYEVLQKSPSTSAVIEKVVARNPNKKRNIEIKNLSFDTREITESTEIDTVVELINDDIEAFKILKTAFENGKNVVSGNKKMIAENLQKIIDLQNQTGQSILYDASACGSIPVIRNLEEYYDNDLLQNITGILNGSSNYILTQMYRHNKSYNEALTEAQEKGFAEHDPVFDVDGFDAMYKLIILTLHGFGTIAKPKDIFFTGISGISESDIRFAREKGLKIKLIAHACKVPGNKVALFVMPAFVEQKNYLYNVDDEFNGVIIEGDAYDKQLMFGKGAGGHPTGSAVLSDISALSHQYKYEYKKLHLPKPPGVSDDILLKLYFRYEKPETIDILPLQTIEEQYVGPAFHYTVGTVKLADLLINSENLRKFVSFMALRNISKESIITHYANKKHYRQQLIPVD</sequence>
<dbReference type="OrthoDB" id="9808167at2"/>
<dbReference type="PANTHER" id="PTHR43331:SF1">
    <property type="entry name" value="HOMOSERINE DEHYDROGENASE"/>
    <property type="match status" value="1"/>
</dbReference>
<evidence type="ECO:0000313" key="13">
    <source>
        <dbReference type="EMBL" id="ALO15204.1"/>
    </source>
</evidence>
<dbReference type="PROSITE" id="PS50814">
    <property type="entry name" value="WIF"/>
    <property type="match status" value="1"/>
</dbReference>
<keyword evidence="14" id="KW-1185">Reference proteome</keyword>
<dbReference type="InterPro" id="IPR005106">
    <property type="entry name" value="Asp/hSer_DH_NAD-bd"/>
</dbReference>
<dbReference type="FunFam" id="3.30.360.10:FF:000005">
    <property type="entry name" value="Homoserine dehydrogenase"/>
    <property type="match status" value="1"/>
</dbReference>
<keyword evidence="7 10" id="KW-0791">Threonine biosynthesis</keyword>
<evidence type="ECO:0000256" key="11">
    <source>
        <dbReference type="RuleBase" id="RU004171"/>
    </source>
</evidence>
<dbReference type="GO" id="GO:0009088">
    <property type="term" value="P:threonine biosynthetic process"/>
    <property type="evidence" value="ECO:0007669"/>
    <property type="project" value="UniProtKB-UniPathway"/>
</dbReference>
<dbReference type="STRING" id="1307839.L21SP5_01558"/>
<dbReference type="RefSeq" id="WP_081421471.1">
    <property type="nucleotide sequence ID" value="NZ_CP013118.1"/>
</dbReference>